<reference evidence="3" key="1">
    <citation type="submission" date="2021-01" db="EMBL/GenBank/DDBJ databases">
        <authorList>
            <person name="Corre E."/>
            <person name="Pelletier E."/>
            <person name="Niang G."/>
            <person name="Scheremetjew M."/>
            <person name="Finn R."/>
            <person name="Kale V."/>
            <person name="Holt S."/>
            <person name="Cochrane G."/>
            <person name="Meng A."/>
            <person name="Brown T."/>
            <person name="Cohen L."/>
        </authorList>
    </citation>
    <scope>NUCLEOTIDE SEQUENCE</scope>
    <source>
        <strain evidence="3">CCMP1205</strain>
    </source>
</reference>
<dbReference type="PROSITE" id="PS51257">
    <property type="entry name" value="PROKAR_LIPOPROTEIN"/>
    <property type="match status" value="1"/>
</dbReference>
<dbReference type="AlphaFoldDB" id="A0A7S2T6C6"/>
<accession>A0A7S2T6C6</accession>
<dbReference type="Pfam" id="PF08757">
    <property type="entry name" value="CotH"/>
    <property type="match status" value="1"/>
</dbReference>
<dbReference type="InterPro" id="IPR014867">
    <property type="entry name" value="Spore_coat_CotH_CotH2/3/7"/>
</dbReference>
<keyword evidence="1" id="KW-0732">Signal</keyword>
<feature type="signal peptide" evidence="1">
    <location>
        <begin position="1"/>
        <end position="26"/>
    </location>
</feature>
<dbReference type="Gene3D" id="2.60.40.1260">
    <property type="entry name" value="Lamin Tail domain"/>
    <property type="match status" value="1"/>
</dbReference>
<organism evidence="3">
    <name type="scientific">Chloropicon primus</name>
    <dbReference type="NCBI Taxonomy" id="1764295"/>
    <lineage>
        <taxon>Eukaryota</taxon>
        <taxon>Viridiplantae</taxon>
        <taxon>Chlorophyta</taxon>
        <taxon>Chloropicophyceae</taxon>
        <taxon>Chloropicales</taxon>
        <taxon>Chloropicaceae</taxon>
        <taxon>Chloropicon</taxon>
    </lineage>
</organism>
<dbReference type="EMBL" id="HBHL01013827">
    <property type="protein sequence ID" value="CAD9720227.1"/>
    <property type="molecule type" value="Transcribed_RNA"/>
</dbReference>
<protein>
    <recommendedName>
        <fullName evidence="2">LTD domain-containing protein</fullName>
    </recommendedName>
</protein>
<dbReference type="PROSITE" id="PS51841">
    <property type="entry name" value="LTD"/>
    <property type="match status" value="1"/>
</dbReference>
<evidence type="ECO:0000259" key="2">
    <source>
        <dbReference type="PROSITE" id="PS51841"/>
    </source>
</evidence>
<dbReference type="InterPro" id="IPR001322">
    <property type="entry name" value="Lamin_tail_dom"/>
</dbReference>
<dbReference type="SUPFAM" id="SSF74853">
    <property type="entry name" value="Lamin A/C globular tail domain"/>
    <property type="match status" value="1"/>
</dbReference>
<proteinExistence type="predicted"/>
<gene>
    <name evidence="3" type="ORF">CPRI1469_LOCUS9093</name>
</gene>
<sequence length="723" mass="80700">MMGGGTRWWWALSLLALGCCSCLGLAQPVVRVMESGEKCAFPIDFDGKLEHDCVAWNGEEWCRDGAGLWGKCMPKEEATASATASLSSLLGASPAGVTINEVLARGAKGQVDFIELYNSGDEEVDLAGWTLEDRPKKKKKDDADADADATASSFSFGGPGCSASIGPKSVLLLRRGEECSFEFGLGEKDSVTLKDAEGKVADHVEWRKENALKGISYGRVPDGVGGFQRTEPTGGDANEGVSVDKLRAELPRGADVTKSCCNKLEKIGFSSNLPVIVIDTKCQEVRDEPKIRTEFCTCSDGLDYASWAGVEIRGSSSARDHAKKGMAVKLFNATSQKLEFPLLGLPKDDDWVMYGPETDRSIGLRNFLAYNISRSMGNYASRTKFVEVFLQDECNLRGRAGTGGLSMKDYHGVYLLEEKIKRSDKRVDVCKHNSTKDITGGYIFKHDNDNIDKGDVVFPIKKRFNSKEPMPMVMIYPKGEKKDLQREVDFLEEYLNGFERVLKSKEFADPNLGYAKFIDVDSFVDYFLGTEITKNPDAYRGSTYMHKDCDAKVSMGPMWDYNEAFGMCCGYPIEGYMASGKSGPGKSGGSAISTNGWRFNICEDYGRCKRDPVDGISHWYVRLWQDPAFRKRAADRWQELRSGPLSNEQVNANLDEATNKLRPAAIRNYNRWREEIGSKSFRSVKDQWEHEASTLREWVIEHMEWMDSELAQYKFYTHQANRG</sequence>
<evidence type="ECO:0000313" key="3">
    <source>
        <dbReference type="EMBL" id="CAD9720227.1"/>
    </source>
</evidence>
<dbReference type="Pfam" id="PF00932">
    <property type="entry name" value="LTD"/>
    <property type="match status" value="1"/>
</dbReference>
<evidence type="ECO:0000256" key="1">
    <source>
        <dbReference type="SAM" id="SignalP"/>
    </source>
</evidence>
<dbReference type="InterPro" id="IPR036415">
    <property type="entry name" value="Lamin_tail_dom_sf"/>
</dbReference>
<feature type="domain" description="LTD" evidence="2">
    <location>
        <begin position="78"/>
        <end position="208"/>
    </location>
</feature>
<name>A0A7S2T6C6_9CHLO</name>
<feature type="chain" id="PRO_5031009110" description="LTD domain-containing protein" evidence="1">
    <location>
        <begin position="27"/>
        <end position="723"/>
    </location>
</feature>